<sequence length="211" mass="22678">MDNSSASGGRQPARQRELHGPRPAPLTVRKESRKIKKTLVPPPPPPPPQPQQQQYRPPVIIYTASPKVIHTTSADFMSVVQSLTGVRKPAASNPEGDRGQAPFSPAARLAAFEKIATSPSASGRTLKREEVDDVAVEVISSPGRQRREGGGGILSPGPSSLPWISPAVFTPSAIVTPPVIQFVASPNSNLFFSGMVPSPVAYWDLFNHYHH</sequence>
<dbReference type="PANTHER" id="PTHR33143">
    <property type="entry name" value="F16F4.1 PROTEIN-RELATED"/>
    <property type="match status" value="1"/>
</dbReference>
<proteinExistence type="predicted"/>
<evidence type="ECO:0000256" key="1">
    <source>
        <dbReference type="SAM" id="MobiDB-lite"/>
    </source>
</evidence>
<evidence type="ECO:0000313" key="3">
    <source>
        <dbReference type="EMBL" id="KAG6516007.1"/>
    </source>
</evidence>
<dbReference type="Pfam" id="PF05678">
    <property type="entry name" value="VQ"/>
    <property type="match status" value="1"/>
</dbReference>
<dbReference type="EMBL" id="JACMSC010000007">
    <property type="protein sequence ID" value="KAG6516007.1"/>
    <property type="molecule type" value="Genomic_DNA"/>
</dbReference>
<accession>A0A8J5GXS7</accession>
<dbReference type="GO" id="GO:0005634">
    <property type="term" value="C:nucleus"/>
    <property type="evidence" value="ECO:0007669"/>
    <property type="project" value="TreeGrafter"/>
</dbReference>
<comment type="caution">
    <text evidence="3">The sequence shown here is derived from an EMBL/GenBank/DDBJ whole genome shotgun (WGS) entry which is preliminary data.</text>
</comment>
<feature type="domain" description="VQ" evidence="2">
    <location>
        <begin position="63"/>
        <end position="85"/>
    </location>
</feature>
<protein>
    <recommendedName>
        <fullName evidence="2">VQ domain-containing protein</fullName>
    </recommendedName>
</protein>
<keyword evidence="4" id="KW-1185">Reference proteome</keyword>
<dbReference type="PANTHER" id="PTHR33143:SF6">
    <property type="entry name" value="OS08G0102900 PROTEIN"/>
    <property type="match status" value="1"/>
</dbReference>
<dbReference type="InterPro" id="IPR039607">
    <property type="entry name" value="VQ_8/17/18/20/21/25"/>
</dbReference>
<organism evidence="3 4">
    <name type="scientific">Zingiber officinale</name>
    <name type="common">Ginger</name>
    <name type="synonym">Amomum zingiber</name>
    <dbReference type="NCBI Taxonomy" id="94328"/>
    <lineage>
        <taxon>Eukaryota</taxon>
        <taxon>Viridiplantae</taxon>
        <taxon>Streptophyta</taxon>
        <taxon>Embryophyta</taxon>
        <taxon>Tracheophyta</taxon>
        <taxon>Spermatophyta</taxon>
        <taxon>Magnoliopsida</taxon>
        <taxon>Liliopsida</taxon>
        <taxon>Zingiberales</taxon>
        <taxon>Zingiberaceae</taxon>
        <taxon>Zingiber</taxon>
    </lineage>
</organism>
<dbReference type="InterPro" id="IPR008889">
    <property type="entry name" value="VQ"/>
</dbReference>
<feature type="compositionally biased region" description="Pro residues" evidence="1">
    <location>
        <begin position="40"/>
        <end position="50"/>
    </location>
</feature>
<feature type="region of interest" description="Disordered" evidence="1">
    <location>
        <begin position="1"/>
        <end position="59"/>
    </location>
</feature>
<dbReference type="AlphaFoldDB" id="A0A8J5GXS7"/>
<reference evidence="3 4" key="1">
    <citation type="submission" date="2020-08" db="EMBL/GenBank/DDBJ databases">
        <title>Plant Genome Project.</title>
        <authorList>
            <person name="Zhang R.-G."/>
        </authorList>
    </citation>
    <scope>NUCLEOTIDE SEQUENCE [LARGE SCALE GENOMIC DNA]</scope>
    <source>
        <tissue evidence="3">Rhizome</tissue>
    </source>
</reference>
<dbReference type="OrthoDB" id="695631at2759"/>
<dbReference type="Proteomes" id="UP000734854">
    <property type="component" value="Unassembled WGS sequence"/>
</dbReference>
<gene>
    <name evidence="3" type="ORF">ZIOFF_026454</name>
</gene>
<name>A0A8J5GXS7_ZINOF</name>
<evidence type="ECO:0000313" key="4">
    <source>
        <dbReference type="Proteomes" id="UP000734854"/>
    </source>
</evidence>
<evidence type="ECO:0000259" key="2">
    <source>
        <dbReference type="Pfam" id="PF05678"/>
    </source>
</evidence>